<evidence type="ECO:0000259" key="16">
    <source>
        <dbReference type="PROSITE" id="PS51918"/>
    </source>
</evidence>
<dbReference type="CDD" id="cd01335">
    <property type="entry name" value="Radical_SAM"/>
    <property type="match status" value="1"/>
</dbReference>
<sequence>MQPKQAMEGGVETVSAKGGQTDLRDLTPDRLRDYVVSLGLPAKRARQIFTRLYHPGVRDFAQLGISREVTELLAKHASMSSLEPATVEKSADGTEKFAFRLADGAVIESVLIPEDGRHTLCISSQAGCAMGCRFCLTGGQGFVRNLRPAEIVGQVLAVMAHMVENGIQRATPRELLNNLVFMGMGEPLANYDTLLAALTILMDDHGLGFSERRITVSTCGIVPRMDDLGRDIRVNLAVSLHAADDAVRSRLMPVNTTYGLEALLAACRRYPLGKKKVILFEYIMLKGINDSLADAHLLAEKLQGIPSRINLLPYNGSGETEFACPDAAQTLAFQKVLREAGFNTFIRQSRGGDISAACGQLAGKS</sequence>
<dbReference type="PIRSF" id="PIRSF006004">
    <property type="entry name" value="CHP00048"/>
    <property type="match status" value="1"/>
</dbReference>
<dbReference type="Gene3D" id="3.20.20.70">
    <property type="entry name" value="Aldolase class I"/>
    <property type="match status" value="1"/>
</dbReference>
<comment type="catalytic activity">
    <reaction evidence="14">
        <text>adenosine(37) in tRNA + 2 reduced [2Fe-2S]-[ferredoxin] + 2 S-adenosyl-L-methionine = 2-methyladenosine(37) in tRNA + 5'-deoxyadenosine + L-methionine + 2 oxidized [2Fe-2S]-[ferredoxin] + S-adenosyl-L-homocysteine</text>
        <dbReference type="Rhea" id="RHEA:43332"/>
        <dbReference type="Rhea" id="RHEA-COMP:10000"/>
        <dbReference type="Rhea" id="RHEA-COMP:10001"/>
        <dbReference type="Rhea" id="RHEA-COMP:10162"/>
        <dbReference type="Rhea" id="RHEA-COMP:10485"/>
        <dbReference type="ChEBI" id="CHEBI:17319"/>
        <dbReference type="ChEBI" id="CHEBI:33737"/>
        <dbReference type="ChEBI" id="CHEBI:33738"/>
        <dbReference type="ChEBI" id="CHEBI:57844"/>
        <dbReference type="ChEBI" id="CHEBI:57856"/>
        <dbReference type="ChEBI" id="CHEBI:59789"/>
        <dbReference type="ChEBI" id="CHEBI:74411"/>
        <dbReference type="ChEBI" id="CHEBI:74497"/>
        <dbReference type="EC" id="2.1.1.192"/>
    </reaction>
</comment>
<keyword evidence="3 14" id="KW-0004">4Fe-4S</keyword>
<reference evidence="17" key="2">
    <citation type="submission" date="2022-10" db="EMBL/GenBank/DDBJ databases">
        <authorList>
            <person name="Aronson H.S."/>
        </authorList>
    </citation>
    <scope>NUCLEOTIDE SEQUENCE</scope>
    <source>
        <strain evidence="17">RS19-109</strain>
    </source>
</reference>
<evidence type="ECO:0000256" key="14">
    <source>
        <dbReference type="HAMAP-Rule" id="MF_01849"/>
    </source>
</evidence>
<evidence type="ECO:0000313" key="17">
    <source>
        <dbReference type="EMBL" id="MDG4475161.1"/>
    </source>
</evidence>
<keyword evidence="11 14" id="KW-0408">Iron</keyword>
<dbReference type="AlphaFoldDB" id="A0A9X4RKL8"/>
<dbReference type="RefSeq" id="WP_307632136.1">
    <property type="nucleotide sequence ID" value="NZ_JAPHEH010000001.1"/>
</dbReference>
<keyword evidence="8 14" id="KW-0949">S-adenosyl-L-methionine</keyword>
<dbReference type="PROSITE" id="PS51918">
    <property type="entry name" value="RADICAL_SAM"/>
    <property type="match status" value="1"/>
</dbReference>
<keyword evidence="18" id="KW-1185">Reference proteome</keyword>
<dbReference type="HAMAP" id="MF_01849">
    <property type="entry name" value="RNA_methyltr_RlmN"/>
    <property type="match status" value="1"/>
</dbReference>
<evidence type="ECO:0000313" key="18">
    <source>
        <dbReference type="Proteomes" id="UP001154240"/>
    </source>
</evidence>
<feature type="domain" description="Radical SAM core" evidence="16">
    <location>
        <begin position="114"/>
        <end position="353"/>
    </location>
</feature>
<keyword evidence="6 14" id="KW-0489">Methyltransferase</keyword>
<evidence type="ECO:0000256" key="3">
    <source>
        <dbReference type="ARBA" id="ARBA00022485"/>
    </source>
</evidence>
<keyword evidence="4 14" id="KW-0963">Cytoplasm</keyword>
<keyword evidence="9 14" id="KW-0819">tRNA processing</keyword>
<feature type="binding site" evidence="14">
    <location>
        <position position="217"/>
    </location>
    <ligand>
        <name>S-adenosyl-L-methionine</name>
        <dbReference type="ChEBI" id="CHEBI:59789"/>
    </ligand>
</feature>
<feature type="binding site" evidence="14">
    <location>
        <position position="128"/>
    </location>
    <ligand>
        <name>[4Fe-4S] cluster</name>
        <dbReference type="ChEBI" id="CHEBI:49883"/>
        <note>4Fe-4S-S-AdoMet</note>
    </ligand>
</feature>
<dbReference type="Pfam" id="PF04055">
    <property type="entry name" value="Radical_SAM"/>
    <property type="match status" value="1"/>
</dbReference>
<dbReference type="GO" id="GO:0046872">
    <property type="term" value="F:metal ion binding"/>
    <property type="evidence" value="ECO:0007669"/>
    <property type="project" value="UniProtKB-KW"/>
</dbReference>
<keyword evidence="5 14" id="KW-0698">rRNA processing</keyword>
<comment type="caution">
    <text evidence="17">The sequence shown here is derived from an EMBL/GenBank/DDBJ whole genome shotgun (WGS) entry which is preliminary data.</text>
</comment>
<dbReference type="InterPro" id="IPR027492">
    <property type="entry name" value="RNA_MTrfase_RlmN"/>
</dbReference>
<dbReference type="InterPro" id="IPR048641">
    <property type="entry name" value="RlmN_N"/>
</dbReference>
<accession>A0A9X4RKL8</accession>
<dbReference type="SFLD" id="SFLDS00029">
    <property type="entry name" value="Radical_SAM"/>
    <property type="match status" value="1"/>
</dbReference>
<comment type="catalytic activity">
    <reaction evidence="14">
        <text>adenosine(2503) in 23S rRNA + 2 reduced [2Fe-2S]-[ferredoxin] + 2 S-adenosyl-L-methionine = 2-methyladenosine(2503) in 23S rRNA + 5'-deoxyadenosine + L-methionine + 2 oxidized [2Fe-2S]-[ferredoxin] + S-adenosyl-L-homocysteine</text>
        <dbReference type="Rhea" id="RHEA:42916"/>
        <dbReference type="Rhea" id="RHEA-COMP:10000"/>
        <dbReference type="Rhea" id="RHEA-COMP:10001"/>
        <dbReference type="Rhea" id="RHEA-COMP:10152"/>
        <dbReference type="Rhea" id="RHEA-COMP:10282"/>
        <dbReference type="ChEBI" id="CHEBI:17319"/>
        <dbReference type="ChEBI" id="CHEBI:33737"/>
        <dbReference type="ChEBI" id="CHEBI:33738"/>
        <dbReference type="ChEBI" id="CHEBI:57844"/>
        <dbReference type="ChEBI" id="CHEBI:57856"/>
        <dbReference type="ChEBI" id="CHEBI:59789"/>
        <dbReference type="ChEBI" id="CHEBI:74411"/>
        <dbReference type="ChEBI" id="CHEBI:74497"/>
        <dbReference type="EC" id="2.1.1.192"/>
    </reaction>
</comment>
<dbReference type="SUPFAM" id="SSF102114">
    <property type="entry name" value="Radical SAM enzymes"/>
    <property type="match status" value="1"/>
</dbReference>
<evidence type="ECO:0000256" key="4">
    <source>
        <dbReference type="ARBA" id="ARBA00022490"/>
    </source>
</evidence>
<dbReference type="SFLD" id="SFLDF00275">
    <property type="entry name" value="adenosine_C2_methyltransferase"/>
    <property type="match status" value="1"/>
</dbReference>
<dbReference type="NCBIfam" id="TIGR00048">
    <property type="entry name" value="rRNA_mod_RlmN"/>
    <property type="match status" value="1"/>
</dbReference>
<feature type="binding site" evidence="14">
    <location>
        <position position="132"/>
    </location>
    <ligand>
        <name>[4Fe-4S] cluster</name>
        <dbReference type="ChEBI" id="CHEBI:49883"/>
        <note>4Fe-4S-S-AdoMet</note>
    </ligand>
</feature>
<dbReference type="InterPro" id="IPR058240">
    <property type="entry name" value="rSAM_sf"/>
</dbReference>
<evidence type="ECO:0000256" key="7">
    <source>
        <dbReference type="ARBA" id="ARBA00022679"/>
    </source>
</evidence>
<comment type="cofactor">
    <cofactor evidence="14">
        <name>[4Fe-4S] cluster</name>
        <dbReference type="ChEBI" id="CHEBI:49883"/>
    </cofactor>
    <text evidence="14">Binds 1 [4Fe-4S] cluster. The cluster is coordinated with 3 cysteines and an exchangeable S-adenosyl-L-methionine.</text>
</comment>
<dbReference type="PANTHER" id="PTHR30544">
    <property type="entry name" value="23S RRNA METHYLTRANSFERASE"/>
    <property type="match status" value="1"/>
</dbReference>
<dbReference type="InterPro" id="IPR007197">
    <property type="entry name" value="rSAM"/>
</dbReference>
<dbReference type="Proteomes" id="UP001154240">
    <property type="component" value="Unassembled WGS sequence"/>
</dbReference>
<name>A0A9X4RKL8_9BACT</name>
<evidence type="ECO:0000256" key="5">
    <source>
        <dbReference type="ARBA" id="ARBA00022552"/>
    </source>
</evidence>
<evidence type="ECO:0000256" key="11">
    <source>
        <dbReference type="ARBA" id="ARBA00023004"/>
    </source>
</evidence>
<keyword evidence="7 14" id="KW-0808">Transferase</keyword>
<evidence type="ECO:0000256" key="1">
    <source>
        <dbReference type="ARBA" id="ARBA00004496"/>
    </source>
</evidence>
<feature type="binding site" evidence="14">
    <location>
        <position position="135"/>
    </location>
    <ligand>
        <name>[4Fe-4S] cluster</name>
        <dbReference type="ChEBI" id="CHEBI:49883"/>
        <note>4Fe-4S-S-AdoMet</note>
    </ligand>
</feature>
<comment type="subcellular location">
    <subcellularLocation>
        <location evidence="1 14">Cytoplasm</location>
    </subcellularLocation>
</comment>
<keyword evidence="13 14" id="KW-1015">Disulfide bond</keyword>
<feature type="disulfide bond" description="(transient)" evidence="14">
    <location>
        <begin position="121"/>
        <end position="358"/>
    </location>
</feature>
<dbReference type="GO" id="GO:0005737">
    <property type="term" value="C:cytoplasm"/>
    <property type="evidence" value="ECO:0007669"/>
    <property type="project" value="UniProtKB-SubCell"/>
</dbReference>
<dbReference type="GO" id="GO:0070040">
    <property type="term" value="F:rRNA (adenine(2503)-C2-)-methyltransferase activity"/>
    <property type="evidence" value="ECO:0007669"/>
    <property type="project" value="UniProtKB-UniRule"/>
</dbReference>
<dbReference type="EMBL" id="JAPHEH010000001">
    <property type="protein sequence ID" value="MDG4475161.1"/>
    <property type="molecule type" value="Genomic_DNA"/>
</dbReference>
<dbReference type="PANTHER" id="PTHR30544:SF5">
    <property type="entry name" value="RADICAL SAM CORE DOMAIN-CONTAINING PROTEIN"/>
    <property type="match status" value="1"/>
</dbReference>
<keyword evidence="10 14" id="KW-0479">Metal-binding</keyword>
<dbReference type="InterPro" id="IPR040072">
    <property type="entry name" value="Methyltransferase_A"/>
</dbReference>
<proteinExistence type="inferred from homology"/>
<dbReference type="GO" id="GO:0002935">
    <property type="term" value="F:tRNA (adenine(37)-C2)-methyltransferase activity"/>
    <property type="evidence" value="ECO:0007669"/>
    <property type="project" value="UniProtKB-UniRule"/>
</dbReference>
<feature type="binding site" evidence="14">
    <location>
        <position position="315"/>
    </location>
    <ligand>
        <name>S-adenosyl-L-methionine</name>
        <dbReference type="ChEBI" id="CHEBI:59789"/>
    </ligand>
</feature>
<comment type="miscellaneous">
    <text evidence="14">Reaction proceeds by a ping-pong mechanism involving intermediate methylation of a conserved cysteine residue.</text>
</comment>
<dbReference type="GO" id="GO:0070475">
    <property type="term" value="P:rRNA base methylation"/>
    <property type="evidence" value="ECO:0007669"/>
    <property type="project" value="UniProtKB-UniRule"/>
</dbReference>
<comment type="similarity">
    <text evidence="2 14">Belongs to the radical SAM superfamily. RlmN family.</text>
</comment>
<evidence type="ECO:0000256" key="6">
    <source>
        <dbReference type="ARBA" id="ARBA00022603"/>
    </source>
</evidence>
<evidence type="ECO:0000256" key="8">
    <source>
        <dbReference type="ARBA" id="ARBA00022691"/>
    </source>
</evidence>
<comment type="function">
    <text evidence="14">Specifically methylates position 2 of adenine 2503 in 23S rRNA and position 2 of adenine 37 in tRNAs.</text>
</comment>
<dbReference type="FunFam" id="3.20.20.70:FF:000014">
    <property type="entry name" value="Probable dual-specificity RNA methyltransferase RlmN"/>
    <property type="match status" value="1"/>
</dbReference>
<reference evidence="17" key="1">
    <citation type="journal article" date="2022" name="bioRxiv">
        <title>Thiovibrio frasassiensisgen. nov., sp. nov., an autotrophic, elemental sulfur disproportionating bacterium isolated from sulfidic karst sediment, and proposal of Thiovibrionaceae fam. nov.</title>
        <authorList>
            <person name="Aronson H."/>
            <person name="Thomas C."/>
            <person name="Bhattacharyya M."/>
            <person name="Eckstein S."/>
            <person name="Jensen S."/>
            <person name="Barco R."/>
            <person name="Macalady J."/>
            <person name="Amend J."/>
        </authorList>
    </citation>
    <scope>NUCLEOTIDE SEQUENCE</scope>
    <source>
        <strain evidence="17">RS19-109</strain>
    </source>
</reference>
<evidence type="ECO:0000256" key="13">
    <source>
        <dbReference type="ARBA" id="ARBA00023157"/>
    </source>
</evidence>
<dbReference type="Gene3D" id="1.10.150.530">
    <property type="match status" value="1"/>
</dbReference>
<dbReference type="SFLD" id="SFLDG01062">
    <property type="entry name" value="methyltransferase_(Class_A)"/>
    <property type="match status" value="1"/>
</dbReference>
<feature type="active site" description="S-methylcysteine intermediate" evidence="14">
    <location>
        <position position="358"/>
    </location>
</feature>
<evidence type="ECO:0000256" key="2">
    <source>
        <dbReference type="ARBA" id="ARBA00007544"/>
    </source>
</evidence>
<feature type="binding site" evidence="14">
    <location>
        <begin position="185"/>
        <end position="186"/>
    </location>
    <ligand>
        <name>S-adenosyl-L-methionine</name>
        <dbReference type="ChEBI" id="CHEBI:59789"/>
    </ligand>
</feature>
<dbReference type="GO" id="GO:0019843">
    <property type="term" value="F:rRNA binding"/>
    <property type="evidence" value="ECO:0007669"/>
    <property type="project" value="UniProtKB-UniRule"/>
</dbReference>
<feature type="active site" description="Proton acceptor" evidence="14">
    <location>
        <position position="108"/>
    </location>
</feature>
<dbReference type="EC" id="2.1.1.192" evidence="14"/>
<evidence type="ECO:0000256" key="9">
    <source>
        <dbReference type="ARBA" id="ARBA00022694"/>
    </source>
</evidence>
<evidence type="ECO:0000256" key="15">
    <source>
        <dbReference type="SAM" id="MobiDB-lite"/>
    </source>
</evidence>
<organism evidence="17 18">
    <name type="scientific">Thiovibrio frasassiensis</name>
    <dbReference type="NCBI Taxonomy" id="2984131"/>
    <lineage>
        <taxon>Bacteria</taxon>
        <taxon>Pseudomonadati</taxon>
        <taxon>Thermodesulfobacteriota</taxon>
        <taxon>Desulfobulbia</taxon>
        <taxon>Desulfobulbales</taxon>
        <taxon>Thiovibrionaceae</taxon>
        <taxon>Thiovibrio</taxon>
    </lineage>
</organism>
<dbReference type="InterPro" id="IPR013785">
    <property type="entry name" value="Aldolase_TIM"/>
</dbReference>
<dbReference type="Pfam" id="PF21016">
    <property type="entry name" value="RlmN_N"/>
    <property type="match status" value="1"/>
</dbReference>
<evidence type="ECO:0000256" key="10">
    <source>
        <dbReference type="ARBA" id="ARBA00022723"/>
    </source>
</evidence>
<evidence type="ECO:0000256" key="12">
    <source>
        <dbReference type="ARBA" id="ARBA00023014"/>
    </source>
</evidence>
<protein>
    <recommendedName>
        <fullName evidence="14">Probable dual-specificity RNA methyltransferase RlmN</fullName>
        <ecNumber evidence="14">2.1.1.192</ecNumber>
    </recommendedName>
    <alternativeName>
        <fullName evidence="14">23S rRNA (adenine(2503)-C(2))-methyltransferase</fullName>
    </alternativeName>
    <alternativeName>
        <fullName evidence="14">23S rRNA m2A2503 methyltransferase</fullName>
    </alternativeName>
    <alternativeName>
        <fullName evidence="14">Ribosomal RNA large subunit methyltransferase N</fullName>
    </alternativeName>
    <alternativeName>
        <fullName evidence="14">tRNA (adenine(37)-C(2))-methyltransferase</fullName>
    </alternativeName>
    <alternativeName>
        <fullName evidence="14">tRNA m2A37 methyltransferase</fullName>
    </alternativeName>
</protein>
<gene>
    <name evidence="14 17" type="primary">rlmN</name>
    <name evidence="17" type="ORF">OLX77_03180</name>
</gene>
<feature type="region of interest" description="Disordered" evidence="15">
    <location>
        <begin position="1"/>
        <end position="24"/>
    </location>
</feature>
<dbReference type="InterPro" id="IPR004383">
    <property type="entry name" value="rRNA_lsu_MTrfase_RlmN/Cfr"/>
</dbReference>
<dbReference type="GO" id="GO:0030488">
    <property type="term" value="P:tRNA methylation"/>
    <property type="evidence" value="ECO:0007669"/>
    <property type="project" value="UniProtKB-UniRule"/>
</dbReference>
<dbReference type="GO" id="GO:0000049">
    <property type="term" value="F:tRNA binding"/>
    <property type="evidence" value="ECO:0007669"/>
    <property type="project" value="UniProtKB-UniRule"/>
</dbReference>
<keyword evidence="12 14" id="KW-0411">Iron-sulfur</keyword>
<feature type="binding site" evidence="14">
    <location>
        <begin position="239"/>
        <end position="241"/>
    </location>
    <ligand>
        <name>S-adenosyl-L-methionine</name>
        <dbReference type="ChEBI" id="CHEBI:59789"/>
    </ligand>
</feature>
<dbReference type="GO" id="GO:0051539">
    <property type="term" value="F:4 iron, 4 sulfur cluster binding"/>
    <property type="evidence" value="ECO:0007669"/>
    <property type="project" value="UniProtKB-UniRule"/>
</dbReference>